<evidence type="ECO:0000313" key="3">
    <source>
        <dbReference type="Proteomes" id="UP001145799"/>
    </source>
</evidence>
<reference evidence="1" key="1">
    <citation type="submission" date="2022-12" db="EMBL/GenBank/DDBJ databases">
        <title>Gycomyces niveus sp.nov., a novel actinomycete isolated from soil in Shouguang.</title>
        <authorList>
            <person name="Yang X."/>
        </authorList>
    </citation>
    <scope>NUCLEOTIDE SEQUENCE</scope>
    <source>
        <strain evidence="1">DSM 44724</strain>
    </source>
</reference>
<sequence length="233" mass="25777">MPNSSYLCTADRETLYPSTAEGFAAATDVVAYDVRCVPLLWLALFRPADLRTQTIVIEADPDAVYAEFDEATCDFVEVEDHEEEDEVVEAVAPLVAKDRALAQLDAALPVLNRLFKPEGPLDDHAAMLRQAVEAAPGRFITIELDEIEGLWEEGTFQPALRAALACFEGSSDAESERANLIEIAQLRADRPFPPARMLLADHEPVDDDYWNLSRLFGASFSAPVPWEPGLENR</sequence>
<name>A0A9X3PE73_9ACTN</name>
<dbReference type="RefSeq" id="WP_270120276.1">
    <property type="nucleotide sequence ID" value="NZ_BAAAOM010000001.1"/>
</dbReference>
<reference evidence="2 4" key="2">
    <citation type="submission" date="2023-07" db="EMBL/GenBank/DDBJ databases">
        <title>Sequencing the genomes of 1000 actinobacteria strains.</title>
        <authorList>
            <person name="Klenk H.-P."/>
        </authorList>
    </citation>
    <scope>NUCLEOTIDE SEQUENCE [LARGE SCALE GENOMIC DNA]</scope>
    <source>
        <strain evidence="2 4">DSM 44724</strain>
    </source>
</reference>
<accession>A0A9X3PE73</accession>
<dbReference type="Proteomes" id="UP001183604">
    <property type="component" value="Unassembled WGS sequence"/>
</dbReference>
<proteinExistence type="predicted"/>
<evidence type="ECO:0000313" key="1">
    <source>
        <dbReference type="EMBL" id="MDA1383934.1"/>
    </source>
</evidence>
<dbReference type="EMBL" id="JAVDYD010000001">
    <property type="protein sequence ID" value="MDR7341073.1"/>
    <property type="molecule type" value="Genomic_DNA"/>
</dbReference>
<protein>
    <submittedName>
        <fullName evidence="1">Uncharacterized protein</fullName>
    </submittedName>
</protein>
<evidence type="ECO:0000313" key="2">
    <source>
        <dbReference type="EMBL" id="MDR7341073.1"/>
    </source>
</evidence>
<dbReference type="EMBL" id="JAPZVQ010000001">
    <property type="protein sequence ID" value="MDA1383934.1"/>
    <property type="molecule type" value="Genomic_DNA"/>
</dbReference>
<gene>
    <name evidence="2" type="ORF">J2S69_004792</name>
    <name evidence="1" type="ORF">O2L01_02960</name>
</gene>
<comment type="caution">
    <text evidence="1">The sequence shown here is derived from an EMBL/GenBank/DDBJ whole genome shotgun (WGS) entry which is preliminary data.</text>
</comment>
<dbReference type="Proteomes" id="UP001145799">
    <property type="component" value="Unassembled WGS sequence"/>
</dbReference>
<evidence type="ECO:0000313" key="4">
    <source>
        <dbReference type="Proteomes" id="UP001183604"/>
    </source>
</evidence>
<keyword evidence="4" id="KW-1185">Reference proteome</keyword>
<organism evidence="1 3">
    <name type="scientific">Glycomyces lechevalierae</name>
    <dbReference type="NCBI Taxonomy" id="256034"/>
    <lineage>
        <taxon>Bacteria</taxon>
        <taxon>Bacillati</taxon>
        <taxon>Actinomycetota</taxon>
        <taxon>Actinomycetes</taxon>
        <taxon>Glycomycetales</taxon>
        <taxon>Glycomycetaceae</taxon>
        <taxon>Glycomyces</taxon>
    </lineage>
</organism>
<dbReference type="AlphaFoldDB" id="A0A9X3PE73"/>